<organism evidence="2">
    <name type="scientific">uncultured spirochete</name>
    <dbReference type="NCBI Taxonomy" id="156406"/>
    <lineage>
        <taxon>Bacteria</taxon>
        <taxon>Pseudomonadati</taxon>
        <taxon>Spirochaetota</taxon>
        <taxon>Spirochaetia</taxon>
        <taxon>Spirochaetales</taxon>
        <taxon>environmental samples</taxon>
    </lineage>
</organism>
<proteinExistence type="predicted"/>
<reference evidence="2" key="1">
    <citation type="submission" date="2017-02" db="EMBL/GenBank/DDBJ databases">
        <authorList>
            <person name="Regsiter A."/>
            <person name="William W."/>
        </authorList>
    </citation>
    <scope>NUCLEOTIDE SEQUENCE</scope>
    <source>
        <strain evidence="2">BdmA 4</strain>
    </source>
</reference>
<feature type="transmembrane region" description="Helical" evidence="1">
    <location>
        <begin position="62"/>
        <end position="81"/>
    </location>
</feature>
<feature type="transmembrane region" description="Helical" evidence="1">
    <location>
        <begin position="153"/>
        <end position="170"/>
    </location>
</feature>
<dbReference type="EMBL" id="FWDO01000004">
    <property type="protein sequence ID" value="SLM18046.1"/>
    <property type="molecule type" value="Genomic_DNA"/>
</dbReference>
<evidence type="ECO:0000313" key="2">
    <source>
        <dbReference type="EMBL" id="SLM18046.1"/>
    </source>
</evidence>
<dbReference type="AlphaFoldDB" id="A0A3P3XP39"/>
<keyword evidence="1" id="KW-1133">Transmembrane helix</keyword>
<protein>
    <submittedName>
        <fullName evidence="2">Uncharacterized protein</fullName>
    </submittedName>
</protein>
<feature type="transmembrane region" description="Helical" evidence="1">
    <location>
        <begin position="182"/>
        <end position="200"/>
    </location>
</feature>
<keyword evidence="1" id="KW-0812">Transmembrane</keyword>
<gene>
    <name evidence="2" type="ORF">SPIRO4BDMA_40618</name>
</gene>
<sequence>MKMTKETLRKPFSAARVVLLAKNRALEDLPAFGIGAGILAGLNLLTIIATRRAMMNDSNGQSWAVIISIAGFFLAAAAFKGMHDGRAGTEWILLPATSLEKYTAALVFYAIIYPLVAAATATALSALLSLVELIAGGPGGRIWNPLSAGFDGWVNYATGALIFAAGSAAFRKRAFIKTVGVSVAYALACMGLLLAGMLLIRRVQGLPLSFTGSFQNEMSFSGNITPGAQRAMDVIEKIVRYALIPLFAIFYGYFRVAEKEARDEVQ</sequence>
<feature type="transmembrane region" description="Helical" evidence="1">
    <location>
        <begin position="29"/>
        <end position="50"/>
    </location>
</feature>
<name>A0A3P3XP39_9SPIR</name>
<accession>A0A3P3XP39</accession>
<evidence type="ECO:0000256" key="1">
    <source>
        <dbReference type="SAM" id="Phobius"/>
    </source>
</evidence>
<feature type="transmembrane region" description="Helical" evidence="1">
    <location>
        <begin position="238"/>
        <end position="254"/>
    </location>
</feature>
<feature type="transmembrane region" description="Helical" evidence="1">
    <location>
        <begin position="102"/>
        <end position="128"/>
    </location>
</feature>
<keyword evidence="1" id="KW-0472">Membrane</keyword>